<keyword evidence="2" id="KW-1185">Reference proteome</keyword>
<dbReference type="EMBL" id="CP140153">
    <property type="protein sequence ID" value="WQH17163.1"/>
    <property type="molecule type" value="Genomic_DNA"/>
</dbReference>
<gene>
    <name evidence="1" type="ORF">SR882_04460</name>
</gene>
<sequence length="193" mass="21856">MIPRVTSLLAWSVDARLRNAPLTPVTTPEDMGDLIAFYRDRLAAFRPPWFDRLSSTDQARIDGLITAVLLVDGWLDAAADRQAGHAMRLPADELAQLGVTEAHWQEQRVDFAFRRFNERFAGRIRGVLQGAAPLGKPWLAGWRYRLTIVRVEQILRERQVDPSLWFQTETARSPIAKATAAIRIAWRVITGRG</sequence>
<organism evidence="1 2">
    <name type="scientific">Guyparkeria halophila</name>
    <dbReference type="NCBI Taxonomy" id="47960"/>
    <lineage>
        <taxon>Bacteria</taxon>
        <taxon>Pseudomonadati</taxon>
        <taxon>Pseudomonadota</taxon>
        <taxon>Gammaproteobacteria</taxon>
        <taxon>Chromatiales</taxon>
        <taxon>Thioalkalibacteraceae</taxon>
        <taxon>Guyparkeria</taxon>
    </lineage>
</organism>
<name>A0ABZ0YZK6_9GAMM</name>
<dbReference type="Proteomes" id="UP001327459">
    <property type="component" value="Chromosome"/>
</dbReference>
<evidence type="ECO:0000313" key="2">
    <source>
        <dbReference type="Proteomes" id="UP001327459"/>
    </source>
</evidence>
<accession>A0ABZ0YZK6</accession>
<reference evidence="1 2" key="1">
    <citation type="submission" date="2023-11" db="EMBL/GenBank/DDBJ databases">
        <title>MicrobeMod: A computational toolkit for identifying prokaryotic methylation and restriction-modification with nanopore sequencing.</title>
        <authorList>
            <person name="Crits-Christoph A."/>
            <person name="Kang S.C."/>
            <person name="Lee H."/>
            <person name="Ostrov N."/>
        </authorList>
    </citation>
    <scope>NUCLEOTIDE SEQUENCE [LARGE SCALE GENOMIC DNA]</scope>
    <source>
        <strain evidence="1 2">ATCC 49870</strain>
    </source>
</reference>
<dbReference type="RefSeq" id="WP_322522143.1">
    <property type="nucleotide sequence ID" value="NZ_CP140153.1"/>
</dbReference>
<evidence type="ECO:0000313" key="1">
    <source>
        <dbReference type="EMBL" id="WQH17163.1"/>
    </source>
</evidence>
<protein>
    <submittedName>
        <fullName evidence="1">Uncharacterized protein</fullName>
    </submittedName>
</protein>
<proteinExistence type="predicted"/>